<accession>D4JTL5</accession>
<protein>
    <submittedName>
        <fullName evidence="1">Uncharacterized protein</fullName>
    </submittedName>
</protein>
<dbReference type="BioCyc" id="ESIR657319:G136K-1074-MONOMER"/>
<gene>
    <name evidence="1" type="ORF">EUS_12740</name>
</gene>
<dbReference type="AlphaFoldDB" id="D4JTL5"/>
<dbReference type="Proteomes" id="UP000008803">
    <property type="component" value="Chromosome"/>
</dbReference>
<dbReference type="KEGG" id="esu:EUS_12740"/>
<proteinExistence type="predicted"/>
<evidence type="ECO:0000313" key="1">
    <source>
        <dbReference type="EMBL" id="CBK96434.1"/>
    </source>
</evidence>
<organism evidence="1 2">
    <name type="scientific">[Eubacterium] siraeum 70/3</name>
    <dbReference type="NCBI Taxonomy" id="657319"/>
    <lineage>
        <taxon>Bacteria</taxon>
        <taxon>Bacillati</taxon>
        <taxon>Bacillota</taxon>
        <taxon>Clostridia</taxon>
        <taxon>Eubacteriales</taxon>
        <taxon>Oscillospiraceae</taxon>
        <taxon>Oscillospiraceae incertae sedis</taxon>
    </lineage>
</organism>
<dbReference type="EMBL" id="FP929044">
    <property type="protein sequence ID" value="CBK96434.1"/>
    <property type="molecule type" value="Genomic_DNA"/>
</dbReference>
<name>D4JTL5_9FIRM</name>
<sequence length="38" mass="4591">MLGEEIMIIELFNHHKICQFYLMPIIISAFYDENVFEV</sequence>
<dbReference type="HOGENOM" id="CLU_3328079_0_0_9"/>
<reference evidence="1 2" key="1">
    <citation type="submission" date="2010-03" db="EMBL/GenBank/DDBJ databases">
        <title>The genome sequence of Eubacterium siraeum 70/3.</title>
        <authorList>
            <consortium name="metaHIT consortium -- http://www.metahit.eu/"/>
            <person name="Pajon A."/>
            <person name="Turner K."/>
            <person name="Parkhill J."/>
            <person name="Duncan S."/>
            <person name="Flint H."/>
        </authorList>
    </citation>
    <scope>NUCLEOTIDE SEQUENCE [LARGE SCALE GENOMIC DNA]</scope>
    <source>
        <strain evidence="1 2">70/3</strain>
    </source>
</reference>
<evidence type="ECO:0000313" key="2">
    <source>
        <dbReference type="Proteomes" id="UP000008803"/>
    </source>
</evidence>
<reference evidence="1 2" key="2">
    <citation type="submission" date="2010-03" db="EMBL/GenBank/DDBJ databases">
        <authorList>
            <person name="Pajon A."/>
        </authorList>
    </citation>
    <scope>NUCLEOTIDE SEQUENCE [LARGE SCALE GENOMIC DNA]</scope>
    <source>
        <strain evidence="1 2">70/3</strain>
    </source>
</reference>